<dbReference type="Proteomes" id="UP001162131">
    <property type="component" value="Unassembled WGS sequence"/>
</dbReference>
<dbReference type="EMBL" id="CAJZBQ010000034">
    <property type="protein sequence ID" value="CAG9323541.1"/>
    <property type="molecule type" value="Genomic_DNA"/>
</dbReference>
<sequence>MQQQKATPDYSTFDFTKNTKYRKHRISIVSPAFSKTTSMISLTPKKPLVMPRLKSRGSTRRIKPELSSLFESSTTSSQIWKPFSQFARASFVRPPTGGGFAGMILTRNSKTLEYSNRFKIKQDFY</sequence>
<organism evidence="1 2">
    <name type="scientific">Blepharisma stoltei</name>
    <dbReference type="NCBI Taxonomy" id="1481888"/>
    <lineage>
        <taxon>Eukaryota</taxon>
        <taxon>Sar</taxon>
        <taxon>Alveolata</taxon>
        <taxon>Ciliophora</taxon>
        <taxon>Postciliodesmatophora</taxon>
        <taxon>Heterotrichea</taxon>
        <taxon>Heterotrichida</taxon>
        <taxon>Blepharismidae</taxon>
        <taxon>Blepharisma</taxon>
    </lineage>
</organism>
<evidence type="ECO:0000313" key="1">
    <source>
        <dbReference type="EMBL" id="CAG9323541.1"/>
    </source>
</evidence>
<protein>
    <submittedName>
        <fullName evidence="1">Uncharacterized protein</fullName>
    </submittedName>
</protein>
<dbReference type="AlphaFoldDB" id="A0AAU9JD22"/>
<proteinExistence type="predicted"/>
<reference evidence="1" key="1">
    <citation type="submission" date="2021-09" db="EMBL/GenBank/DDBJ databases">
        <authorList>
            <consortium name="AG Swart"/>
            <person name="Singh M."/>
            <person name="Singh A."/>
            <person name="Seah K."/>
            <person name="Emmerich C."/>
        </authorList>
    </citation>
    <scope>NUCLEOTIDE SEQUENCE</scope>
    <source>
        <strain evidence="1">ATCC30299</strain>
    </source>
</reference>
<keyword evidence="2" id="KW-1185">Reference proteome</keyword>
<name>A0AAU9JD22_9CILI</name>
<evidence type="ECO:0000313" key="2">
    <source>
        <dbReference type="Proteomes" id="UP001162131"/>
    </source>
</evidence>
<accession>A0AAU9JD22</accession>
<comment type="caution">
    <text evidence="1">The sequence shown here is derived from an EMBL/GenBank/DDBJ whole genome shotgun (WGS) entry which is preliminary data.</text>
</comment>
<gene>
    <name evidence="1" type="ORF">BSTOLATCC_MIC34190</name>
</gene>